<gene>
    <name evidence="3" type="ORF">FB567DRAFT_261812</name>
</gene>
<keyword evidence="2" id="KW-0812">Transmembrane</keyword>
<accession>A0A8K0VQT1</accession>
<name>A0A8K0VQT1_9PLEO</name>
<sequence>MPPHLPLQRRAQLTAAGWTLVICLVSIGVCGIFCLGVLFMIWKKKRQRKQRTRDLAEERRPFVPQGYQAPQPQHGPVEIMSTGGPIELQSGVNEHKAQYMASYAAPATAGWDGKPVEMPAQLPTR</sequence>
<feature type="region of interest" description="Disordered" evidence="1">
    <location>
        <begin position="46"/>
        <end position="85"/>
    </location>
</feature>
<evidence type="ECO:0000313" key="3">
    <source>
        <dbReference type="EMBL" id="KAH7066510.1"/>
    </source>
</evidence>
<dbReference type="EMBL" id="JAGMVJ010000039">
    <property type="protein sequence ID" value="KAH7066510.1"/>
    <property type="molecule type" value="Genomic_DNA"/>
</dbReference>
<evidence type="ECO:0000256" key="2">
    <source>
        <dbReference type="SAM" id="Phobius"/>
    </source>
</evidence>
<feature type="transmembrane region" description="Helical" evidence="2">
    <location>
        <begin position="15"/>
        <end position="42"/>
    </location>
</feature>
<keyword evidence="2" id="KW-0472">Membrane</keyword>
<reference evidence="3" key="1">
    <citation type="journal article" date="2021" name="Nat. Commun.">
        <title>Genetic determinants of endophytism in the Arabidopsis root mycobiome.</title>
        <authorList>
            <person name="Mesny F."/>
            <person name="Miyauchi S."/>
            <person name="Thiergart T."/>
            <person name="Pickel B."/>
            <person name="Atanasova L."/>
            <person name="Karlsson M."/>
            <person name="Huettel B."/>
            <person name="Barry K.W."/>
            <person name="Haridas S."/>
            <person name="Chen C."/>
            <person name="Bauer D."/>
            <person name="Andreopoulos W."/>
            <person name="Pangilinan J."/>
            <person name="LaButti K."/>
            <person name="Riley R."/>
            <person name="Lipzen A."/>
            <person name="Clum A."/>
            <person name="Drula E."/>
            <person name="Henrissat B."/>
            <person name="Kohler A."/>
            <person name="Grigoriev I.V."/>
            <person name="Martin F.M."/>
            <person name="Hacquard S."/>
        </authorList>
    </citation>
    <scope>NUCLEOTIDE SEQUENCE</scope>
    <source>
        <strain evidence="3">MPI-SDFR-AT-0120</strain>
    </source>
</reference>
<comment type="caution">
    <text evidence="3">The sequence shown here is derived from an EMBL/GenBank/DDBJ whole genome shotgun (WGS) entry which is preliminary data.</text>
</comment>
<dbReference type="OrthoDB" id="3724403at2759"/>
<protein>
    <submittedName>
        <fullName evidence="3">Uncharacterized protein</fullName>
    </submittedName>
</protein>
<keyword evidence="4" id="KW-1185">Reference proteome</keyword>
<organism evidence="3 4">
    <name type="scientific">Paraphoma chrysanthemicola</name>
    <dbReference type="NCBI Taxonomy" id="798071"/>
    <lineage>
        <taxon>Eukaryota</taxon>
        <taxon>Fungi</taxon>
        <taxon>Dikarya</taxon>
        <taxon>Ascomycota</taxon>
        <taxon>Pezizomycotina</taxon>
        <taxon>Dothideomycetes</taxon>
        <taxon>Pleosporomycetidae</taxon>
        <taxon>Pleosporales</taxon>
        <taxon>Pleosporineae</taxon>
        <taxon>Phaeosphaeriaceae</taxon>
        <taxon>Paraphoma</taxon>
    </lineage>
</organism>
<dbReference type="AlphaFoldDB" id="A0A8K0VQT1"/>
<evidence type="ECO:0000256" key="1">
    <source>
        <dbReference type="SAM" id="MobiDB-lite"/>
    </source>
</evidence>
<evidence type="ECO:0000313" key="4">
    <source>
        <dbReference type="Proteomes" id="UP000813461"/>
    </source>
</evidence>
<keyword evidence="2" id="KW-1133">Transmembrane helix</keyword>
<proteinExistence type="predicted"/>
<dbReference type="Proteomes" id="UP000813461">
    <property type="component" value="Unassembled WGS sequence"/>
</dbReference>
<feature type="compositionally biased region" description="Basic and acidic residues" evidence="1">
    <location>
        <begin position="52"/>
        <end position="61"/>
    </location>
</feature>